<comment type="caution">
    <text evidence="1">The sequence shown here is derived from an EMBL/GenBank/DDBJ whole genome shotgun (WGS) entry which is preliminary data.</text>
</comment>
<reference evidence="1 2" key="1">
    <citation type="submission" date="2022-03" db="EMBL/GenBank/DDBJ databases">
        <authorList>
            <person name="Brunel B."/>
        </authorList>
    </citation>
    <scope>NUCLEOTIDE SEQUENCE [LARGE SCALE GENOMIC DNA]</scope>
    <source>
        <strain evidence="1">STM5069sample</strain>
    </source>
</reference>
<proteinExistence type="predicted"/>
<name>A0ABM9ECG1_9HYPH</name>
<gene>
    <name evidence="1" type="ORF">MES5069_520153</name>
</gene>
<sequence>MGRQLDLSDDDVTVSVSAIRLGGLRPAMGGHRRPSKEDLYAGRKPFFAFPNAPSS</sequence>
<evidence type="ECO:0000313" key="2">
    <source>
        <dbReference type="Proteomes" id="UP001153050"/>
    </source>
</evidence>
<protein>
    <submittedName>
        <fullName evidence="1">Uncharacterized protein</fullName>
    </submittedName>
</protein>
<accession>A0ABM9ECG1</accession>
<keyword evidence="2" id="KW-1185">Reference proteome</keyword>
<dbReference type="Proteomes" id="UP001153050">
    <property type="component" value="Unassembled WGS sequence"/>
</dbReference>
<organism evidence="1 2">
    <name type="scientific">Mesorhizobium escarrei</name>
    <dbReference type="NCBI Taxonomy" id="666018"/>
    <lineage>
        <taxon>Bacteria</taxon>
        <taxon>Pseudomonadati</taxon>
        <taxon>Pseudomonadota</taxon>
        <taxon>Alphaproteobacteria</taxon>
        <taxon>Hyphomicrobiales</taxon>
        <taxon>Phyllobacteriaceae</taxon>
        <taxon>Mesorhizobium</taxon>
    </lineage>
</organism>
<dbReference type="EMBL" id="CAKXZT010000149">
    <property type="protein sequence ID" value="CAH2406494.1"/>
    <property type="molecule type" value="Genomic_DNA"/>
</dbReference>
<evidence type="ECO:0000313" key="1">
    <source>
        <dbReference type="EMBL" id="CAH2406494.1"/>
    </source>
</evidence>